<dbReference type="GO" id="GO:0007141">
    <property type="term" value="P:male meiosis I"/>
    <property type="evidence" value="ECO:0007669"/>
    <property type="project" value="TreeGrafter"/>
</dbReference>
<dbReference type="GO" id="GO:0048255">
    <property type="term" value="P:mRNA stabilization"/>
    <property type="evidence" value="ECO:0007669"/>
    <property type="project" value="TreeGrafter"/>
</dbReference>
<keyword evidence="2" id="KW-1185">Reference proteome</keyword>
<comment type="caution">
    <text evidence="1">The sequence shown here is derived from an EMBL/GenBank/DDBJ whole genome shotgun (WGS) entry which is preliminary data.</text>
</comment>
<proteinExistence type="predicted"/>
<protein>
    <submittedName>
        <fullName evidence="1">MEIOC protein</fullName>
    </submittedName>
</protein>
<feature type="non-terminal residue" evidence="1">
    <location>
        <position position="904"/>
    </location>
</feature>
<evidence type="ECO:0000313" key="2">
    <source>
        <dbReference type="Proteomes" id="UP000590868"/>
    </source>
</evidence>
<accession>A0A7L2BBP4</accession>
<dbReference type="EMBL" id="VXBZ01012869">
    <property type="protein sequence ID" value="NXP56701.1"/>
    <property type="molecule type" value="Genomic_DNA"/>
</dbReference>
<reference evidence="1 2" key="1">
    <citation type="submission" date="2019-09" db="EMBL/GenBank/DDBJ databases">
        <title>Bird 10,000 Genomes (B10K) Project - Family phase.</title>
        <authorList>
            <person name="Zhang G."/>
        </authorList>
    </citation>
    <scope>NUCLEOTIDE SEQUENCE [LARGE SCALE GENOMIC DNA]</scope>
    <source>
        <strain evidence="1">B10K-DU-001-55</strain>
        <tissue evidence="1">Muscle</tissue>
    </source>
</reference>
<name>A0A7L2BBP4_9GRUI</name>
<organism evidence="1 2">
    <name type="scientific">Heliornis fulica</name>
    <name type="common">sungrebe</name>
    <dbReference type="NCBI Taxonomy" id="54369"/>
    <lineage>
        <taxon>Eukaryota</taxon>
        <taxon>Metazoa</taxon>
        <taxon>Chordata</taxon>
        <taxon>Craniata</taxon>
        <taxon>Vertebrata</taxon>
        <taxon>Euteleostomi</taxon>
        <taxon>Archelosauria</taxon>
        <taxon>Archosauria</taxon>
        <taxon>Dinosauria</taxon>
        <taxon>Saurischia</taxon>
        <taxon>Theropoda</taxon>
        <taxon>Coelurosauria</taxon>
        <taxon>Aves</taxon>
        <taxon>Neognathae</taxon>
        <taxon>Neoaves</taxon>
        <taxon>Gruiformes</taxon>
        <taxon>Heliornithidae</taxon>
        <taxon>Heliornis</taxon>
    </lineage>
</organism>
<evidence type="ECO:0000313" key="1">
    <source>
        <dbReference type="EMBL" id="NXP56701.1"/>
    </source>
</evidence>
<dbReference type="PANTHER" id="PTHR33861">
    <property type="entry name" value="PROTEIN CBG18333"/>
    <property type="match status" value="1"/>
</dbReference>
<dbReference type="Proteomes" id="UP000590868">
    <property type="component" value="Unassembled WGS sequence"/>
</dbReference>
<feature type="non-terminal residue" evidence="1">
    <location>
        <position position="1"/>
    </location>
</feature>
<dbReference type="PANTHER" id="PTHR33861:SF3">
    <property type="entry name" value="MEIOSIS-SPECIFIC COILED-COIL DOMAIN-CONTAINING PROTEIN MEIOC"/>
    <property type="match status" value="1"/>
</dbReference>
<dbReference type="InterPro" id="IPR027963">
    <property type="entry name" value="MEIOC"/>
</dbReference>
<dbReference type="AlphaFoldDB" id="A0A7L2BBP4"/>
<gene>
    <name evidence="1" type="primary">Meioc_1</name>
    <name evidence="1" type="ORF">HELFUL_R13990</name>
</gene>
<dbReference type="GO" id="GO:0007144">
    <property type="term" value="P:female meiosis I"/>
    <property type="evidence" value="ECO:0007669"/>
    <property type="project" value="TreeGrafter"/>
</dbReference>
<dbReference type="OrthoDB" id="5978002at2759"/>
<dbReference type="GO" id="GO:0005634">
    <property type="term" value="C:nucleus"/>
    <property type="evidence" value="ECO:0007669"/>
    <property type="project" value="TreeGrafter"/>
</dbReference>
<sequence>MQPKVAFRGDSHYWNSAEAVGRLADIFNSVVTGSDSLYGYYKSQNEESAEVPQIYSPFLSTPQYSVPVDSSLFCTPWSTCGDDTKQPAASQISMKPRIQPERNDNSTETDVNRLVSNILEEQDKSQLRCAEGSCPSSLKSAWSMNANGIADCHDLLPGTKGPVVGAVAQQRLYSSDSVSVPEKEYLRSGNLASQQNDECYRAFTGIDLEEQSSYPSGNDPANYFSLQASENIKTTPFNQNYPYINALTPQVGYPEVIEDLEADAYSYGREKVCPKGAGLQSHQKLSEMLLPQFHRYTENADCSRYTEYSHAVKAKPTNCNLQENKLVNGILESPALDMELYTNFFQGKSGSQRKIEDTISGQQNFTLPKSVGLLSEKQFADEATFCTDFWQNFECELKSSATHSRNGDCANGLERQQFSKSNLQNSEYCKSLPYPYPNSVNPAASANVRPAWMNMQNRKAASLSFQKPNPFLKPNNPPAFPKSSSYFNDFLQLPSSDFYSNGNSFHKYSQDNPSFFSRRDFGSNTAEQAWSAACVEALAGSGEETLNEYLSEKKFKQPNGFCDNNSAQQFGMMENTNKHRFQLKPQSEQYELEGQNHTDVFFQNMYQGLMDHQGQFNFRQGRRVTNTTGRRSCLQGPGFNNCLSSNFRPNQQFGPGAFPWRSAHQFGYFVAPVKDSPNWFYQNNNNVKCFYPCFKDKACGDRSYNGFGATCGFQRQVKTRSGPAAELHARLEDCYEQWRALEKERKKIESTLAKSFQGKKVSSANNTPIPRLTSNPSRVDRLIVDQLREQARVVTLLSKMERLCSSPLHTSIFSTLEKHLQVIHVVQSRRRDEIINTSNRRRSGAPRYHEERDVCVLAMAIADMTASTRKVRTTLWCVFQMTLPRSSPGKLEREKDLHEVVQQQ</sequence>
<dbReference type="GO" id="GO:0005737">
    <property type="term" value="C:cytoplasm"/>
    <property type="evidence" value="ECO:0007669"/>
    <property type="project" value="TreeGrafter"/>
</dbReference>
<dbReference type="Pfam" id="PF15189">
    <property type="entry name" value="MEIOC"/>
    <property type="match status" value="1"/>
</dbReference>